<evidence type="ECO:0000313" key="7">
    <source>
        <dbReference type="RefSeq" id="XP_012684649.1"/>
    </source>
</evidence>
<evidence type="ECO:0000313" key="6">
    <source>
        <dbReference type="Proteomes" id="UP000515152"/>
    </source>
</evidence>
<name>A0A6P3VZ33_CLUHA</name>
<dbReference type="Proteomes" id="UP000515152">
    <property type="component" value="Chromosome 15"/>
</dbReference>
<evidence type="ECO:0000256" key="1">
    <source>
        <dbReference type="ARBA" id="ARBA00006484"/>
    </source>
</evidence>
<feature type="transmembrane region" description="Helical" evidence="5">
    <location>
        <begin position="283"/>
        <end position="305"/>
    </location>
</feature>
<dbReference type="FunFam" id="3.40.50.720:FF:000202">
    <property type="entry name" value="Short-chain dehydrogenase/reductase family 16C member 6"/>
    <property type="match status" value="1"/>
</dbReference>
<dbReference type="PANTHER" id="PTHR24322">
    <property type="entry name" value="PKSB"/>
    <property type="match status" value="1"/>
</dbReference>
<dbReference type="KEGG" id="char:105901701"/>
<keyword evidence="5" id="KW-0472">Membrane</keyword>
<comment type="similarity">
    <text evidence="1 4">Belongs to the short-chain dehydrogenases/reductases (SDR) family.</text>
</comment>
<keyword evidence="5" id="KW-0812">Transmembrane</keyword>
<dbReference type="OrthoDB" id="10253736at2759"/>
<dbReference type="InterPro" id="IPR002347">
    <property type="entry name" value="SDR_fam"/>
</dbReference>
<dbReference type="SUPFAM" id="SSF51735">
    <property type="entry name" value="NAD(P)-binding Rossmann-fold domains"/>
    <property type="match status" value="1"/>
</dbReference>
<protein>
    <submittedName>
        <fullName evidence="7">Epidermal retinol dehydrogenase 2</fullName>
    </submittedName>
</protein>
<dbReference type="PRINTS" id="PR00081">
    <property type="entry name" value="GDHRDH"/>
</dbReference>
<gene>
    <name evidence="7" type="primary">si:dkey-221h15.4</name>
</gene>
<organism evidence="6 7">
    <name type="scientific">Clupea harengus</name>
    <name type="common">Atlantic herring</name>
    <dbReference type="NCBI Taxonomy" id="7950"/>
    <lineage>
        <taxon>Eukaryota</taxon>
        <taxon>Metazoa</taxon>
        <taxon>Chordata</taxon>
        <taxon>Craniata</taxon>
        <taxon>Vertebrata</taxon>
        <taxon>Euteleostomi</taxon>
        <taxon>Actinopterygii</taxon>
        <taxon>Neopterygii</taxon>
        <taxon>Teleostei</taxon>
        <taxon>Clupei</taxon>
        <taxon>Clupeiformes</taxon>
        <taxon>Clupeoidei</taxon>
        <taxon>Clupeidae</taxon>
        <taxon>Clupea</taxon>
    </lineage>
</organism>
<dbReference type="RefSeq" id="XP_012684649.1">
    <property type="nucleotide sequence ID" value="XM_012829195.3"/>
</dbReference>
<keyword evidence="2" id="KW-0560">Oxidoreductase</keyword>
<dbReference type="CDD" id="cd05339">
    <property type="entry name" value="17beta-HSDXI-like_SDR_c"/>
    <property type="match status" value="1"/>
</dbReference>
<feature type="transmembrane region" description="Helical" evidence="5">
    <location>
        <begin position="12"/>
        <end position="34"/>
    </location>
</feature>
<evidence type="ECO:0000256" key="5">
    <source>
        <dbReference type="SAM" id="Phobius"/>
    </source>
</evidence>
<dbReference type="Pfam" id="PF00106">
    <property type="entry name" value="adh_short"/>
    <property type="match status" value="1"/>
</dbReference>
<dbReference type="GeneID" id="105901701"/>
<keyword evidence="6" id="KW-1185">Reference proteome</keyword>
<dbReference type="AlphaFoldDB" id="A0A6P3VZ33"/>
<evidence type="ECO:0000256" key="2">
    <source>
        <dbReference type="ARBA" id="ARBA00023002"/>
    </source>
</evidence>
<dbReference type="PRINTS" id="PR00080">
    <property type="entry name" value="SDRFAMILY"/>
</dbReference>
<dbReference type="GO" id="GO:0005811">
    <property type="term" value="C:lipid droplet"/>
    <property type="evidence" value="ECO:0007669"/>
    <property type="project" value="TreeGrafter"/>
</dbReference>
<proteinExistence type="inferred from homology"/>
<dbReference type="GO" id="GO:0016616">
    <property type="term" value="F:oxidoreductase activity, acting on the CH-OH group of donors, NAD or NADP as acceptor"/>
    <property type="evidence" value="ECO:0007669"/>
    <property type="project" value="TreeGrafter"/>
</dbReference>
<dbReference type="InterPro" id="IPR036291">
    <property type="entry name" value="NAD(P)-bd_dom_sf"/>
</dbReference>
<sequence>MHNRVIQCLEGFLLNLCCLKDFFELIFGAIFYFFESFVRLFVKPLPKDVEGEIVLVTGAAQGIGKFIAKEFGRHGATLVLWDVNWEVLDQTARELRRILDVRVYAYACDCSRRTEVYKVAEQVKREVGDVSILVNNAGVVTGKYTFSEAPDNLVDRTLRVNVAAHFWTYKAFLPPMISRNHGHLVCIACHGGLFAMNGLSDYCASKFAAVGFAESIALELLVLKKEGIKTTIVCPYLINTTMFGGCQTKWPSFLPIIDKKDAAKKIVDAVLRERMYVLIPSSLYFLVAIKSFMPAKLGIIFVNFFGGLDLMDRFRGVPAPIVTYKKRQRETSINEDPPIYYN</sequence>
<keyword evidence="5" id="KW-1133">Transmembrane helix</keyword>
<dbReference type="PANTHER" id="PTHR24322:SF734">
    <property type="entry name" value="EPIDERMAL RETINOL DEHYDROGENASE 2"/>
    <property type="match status" value="1"/>
</dbReference>
<evidence type="ECO:0000256" key="3">
    <source>
        <dbReference type="ARBA" id="ARBA00023027"/>
    </source>
</evidence>
<evidence type="ECO:0000256" key="4">
    <source>
        <dbReference type="RuleBase" id="RU000363"/>
    </source>
</evidence>
<dbReference type="Gene3D" id="3.40.50.720">
    <property type="entry name" value="NAD(P)-binding Rossmann-like Domain"/>
    <property type="match status" value="1"/>
</dbReference>
<reference evidence="7" key="1">
    <citation type="submission" date="2025-08" db="UniProtKB">
        <authorList>
            <consortium name="RefSeq"/>
        </authorList>
    </citation>
    <scope>IDENTIFICATION</scope>
</reference>
<keyword evidence="3" id="KW-0520">NAD</keyword>
<accession>A0A6P3VZ33</accession>